<dbReference type="Gene3D" id="4.10.60.10">
    <property type="entry name" value="Zinc finger, CCHC-type"/>
    <property type="match status" value="1"/>
</dbReference>
<protein>
    <recommendedName>
        <fullName evidence="4">CCHC-type domain-containing protein</fullName>
    </recommendedName>
</protein>
<sequence length="150" mass="16905">MSDPRKKTEEDIQRISYAMDMMAKLILQKREGDAQLKAEYQKKLEQVNTLINMLLALNERKTGPMVVDESALDKLLKNGVDFIEKDEAGGKQRYALIPVMPGNNESSNSTSINKKKKKKKNKIHCSYCNETGHTRAACPTRLLNPKPSPA</sequence>
<evidence type="ECO:0000313" key="3">
    <source>
        <dbReference type="Proteomes" id="UP001377567"/>
    </source>
</evidence>
<dbReference type="InterPro" id="IPR036875">
    <property type="entry name" value="Znf_CCHC_sf"/>
</dbReference>
<dbReference type="AlphaFoldDB" id="A0AAV5RRD1"/>
<feature type="compositionally biased region" description="Low complexity" evidence="1">
    <location>
        <begin position="103"/>
        <end position="112"/>
    </location>
</feature>
<evidence type="ECO:0000313" key="2">
    <source>
        <dbReference type="EMBL" id="GMM54000.1"/>
    </source>
</evidence>
<dbReference type="Pfam" id="PF16588">
    <property type="entry name" value="zf-C2H2_10"/>
    <property type="match status" value="1"/>
</dbReference>
<dbReference type="SUPFAM" id="SSF57756">
    <property type="entry name" value="Retrovirus zinc finger-like domains"/>
    <property type="match status" value="1"/>
</dbReference>
<comment type="caution">
    <text evidence="2">The sequence shown here is derived from an EMBL/GenBank/DDBJ whole genome shotgun (WGS) entry which is preliminary data.</text>
</comment>
<keyword evidence="3" id="KW-1185">Reference proteome</keyword>
<feature type="region of interest" description="Disordered" evidence="1">
    <location>
        <begin position="98"/>
        <end position="118"/>
    </location>
</feature>
<accession>A0AAV5RRD1</accession>
<gene>
    <name evidence="2" type="ORF">DAKH74_006160</name>
</gene>
<evidence type="ECO:0008006" key="4">
    <source>
        <dbReference type="Google" id="ProtNLM"/>
    </source>
</evidence>
<proteinExistence type="predicted"/>
<dbReference type="GO" id="GO:0003676">
    <property type="term" value="F:nucleic acid binding"/>
    <property type="evidence" value="ECO:0007669"/>
    <property type="project" value="InterPro"/>
</dbReference>
<organism evidence="2 3">
    <name type="scientific">Maudiozyma humilis</name>
    <name type="common">Sour dough yeast</name>
    <name type="synonym">Kazachstania humilis</name>
    <dbReference type="NCBI Taxonomy" id="51915"/>
    <lineage>
        <taxon>Eukaryota</taxon>
        <taxon>Fungi</taxon>
        <taxon>Dikarya</taxon>
        <taxon>Ascomycota</taxon>
        <taxon>Saccharomycotina</taxon>
        <taxon>Saccharomycetes</taxon>
        <taxon>Saccharomycetales</taxon>
        <taxon>Saccharomycetaceae</taxon>
        <taxon>Maudiozyma</taxon>
    </lineage>
</organism>
<dbReference type="EMBL" id="BTGD01000001">
    <property type="protein sequence ID" value="GMM54000.1"/>
    <property type="molecule type" value="Genomic_DNA"/>
</dbReference>
<evidence type="ECO:0000256" key="1">
    <source>
        <dbReference type="SAM" id="MobiDB-lite"/>
    </source>
</evidence>
<dbReference type="Proteomes" id="UP001377567">
    <property type="component" value="Unassembled WGS sequence"/>
</dbReference>
<dbReference type="GO" id="GO:0008270">
    <property type="term" value="F:zinc ion binding"/>
    <property type="evidence" value="ECO:0007669"/>
    <property type="project" value="InterPro"/>
</dbReference>
<name>A0AAV5RRD1_MAUHU</name>
<reference evidence="2 3" key="1">
    <citation type="journal article" date="2023" name="Elife">
        <title>Identification of key yeast species and microbe-microbe interactions impacting larval growth of Drosophila in the wild.</title>
        <authorList>
            <person name="Mure A."/>
            <person name="Sugiura Y."/>
            <person name="Maeda R."/>
            <person name="Honda K."/>
            <person name="Sakurai N."/>
            <person name="Takahashi Y."/>
            <person name="Watada M."/>
            <person name="Katoh T."/>
            <person name="Gotoh A."/>
            <person name="Gotoh Y."/>
            <person name="Taniguchi I."/>
            <person name="Nakamura K."/>
            <person name="Hayashi T."/>
            <person name="Katayama T."/>
            <person name="Uemura T."/>
            <person name="Hattori Y."/>
        </authorList>
    </citation>
    <scope>NUCLEOTIDE SEQUENCE [LARGE SCALE GENOMIC DNA]</scope>
    <source>
        <strain evidence="2 3">KH-74</strain>
    </source>
</reference>